<dbReference type="OrthoDB" id="8809410at2"/>
<keyword evidence="2" id="KW-1185">Reference proteome</keyword>
<dbReference type="Proteomes" id="UP000223606">
    <property type="component" value="Chromosome 1"/>
</dbReference>
<gene>
    <name evidence="1" type="ORF">HDIA_0725</name>
</gene>
<proteinExistence type="predicted"/>
<sequence>MATWHQSHNRTGLAALYRSEPGVWKVISDKPDEFASAIAFNNPEDATALAAKNGGLIVTPLAKPEDTPACKFTVLEQHDWHGRRGYVGINESQRLYVIPADGGFSCLGFDVAERKRQAVLKWLAKGALTVTVGTALAYEAYLEAMEAGRRYSERSGLKCLANLTPALTGLEGRRVALVDKSGQEIERFYVSRSGGWMPVHIALKRRNSSGGCAVYMPDGATVRTI</sequence>
<dbReference type="RefSeq" id="WP_099554444.1">
    <property type="nucleotide sequence ID" value="NZ_LT960614.1"/>
</dbReference>
<reference evidence="2" key="1">
    <citation type="submission" date="2017-09" db="EMBL/GenBank/DDBJ databases">
        <title>Genome sequence of Nannocystis excedens DSM 71.</title>
        <authorList>
            <person name="Blom J."/>
        </authorList>
    </citation>
    <scope>NUCLEOTIDE SEQUENCE [LARGE SCALE GENOMIC DNA]</scope>
    <source>
        <strain evidence="2">type strain: E19</strain>
    </source>
</reference>
<name>A0A2C9D1Z0_9HYPH</name>
<dbReference type="EMBL" id="LT960614">
    <property type="protein sequence ID" value="SON54266.1"/>
    <property type="molecule type" value="Genomic_DNA"/>
</dbReference>
<evidence type="ECO:0000313" key="1">
    <source>
        <dbReference type="EMBL" id="SON54266.1"/>
    </source>
</evidence>
<dbReference type="AlphaFoldDB" id="A0A2C9D1Z0"/>
<protein>
    <submittedName>
        <fullName evidence="1">Uncharacterized protein</fullName>
    </submittedName>
</protein>
<evidence type="ECO:0000313" key="2">
    <source>
        <dbReference type="Proteomes" id="UP000223606"/>
    </source>
</evidence>
<accession>A0A2C9D1Z0</accession>
<organism evidence="1 2">
    <name type="scientific">Hartmannibacter diazotrophicus</name>
    <dbReference type="NCBI Taxonomy" id="1482074"/>
    <lineage>
        <taxon>Bacteria</taxon>
        <taxon>Pseudomonadati</taxon>
        <taxon>Pseudomonadota</taxon>
        <taxon>Alphaproteobacteria</taxon>
        <taxon>Hyphomicrobiales</taxon>
        <taxon>Pleomorphomonadaceae</taxon>
        <taxon>Hartmannibacter</taxon>
    </lineage>
</organism>
<dbReference type="KEGG" id="hdi:HDIA_0725"/>